<dbReference type="GO" id="GO:0044613">
    <property type="term" value="C:nuclear pore central transport channel"/>
    <property type="evidence" value="ECO:0007669"/>
    <property type="project" value="TreeGrafter"/>
</dbReference>
<comment type="subcellular location">
    <subcellularLocation>
        <location evidence="1">Nucleus membrane</location>
        <topology evidence="1">Peripheral membrane protein</topology>
        <orientation evidence="1">Cytoplasmic side</orientation>
    </subcellularLocation>
    <subcellularLocation>
        <location evidence="3">Nucleus membrane</location>
        <topology evidence="3">Peripheral membrane protein</topology>
        <orientation evidence="3">Nucleoplasmic side</orientation>
    </subcellularLocation>
    <subcellularLocation>
        <location evidence="2">Nucleus</location>
        <location evidence="2">Nuclear pore complex</location>
    </subcellularLocation>
</comment>
<dbReference type="OrthoDB" id="344345at2759"/>
<dbReference type="AlphaFoldDB" id="A0A8H7ANM8"/>
<dbReference type="GO" id="GO:0006606">
    <property type="term" value="P:protein import into nucleus"/>
    <property type="evidence" value="ECO:0007669"/>
    <property type="project" value="TreeGrafter"/>
</dbReference>
<feature type="compositionally biased region" description="Polar residues" evidence="14">
    <location>
        <begin position="310"/>
        <end position="330"/>
    </location>
</feature>
<protein>
    <recommendedName>
        <fullName evidence="11">Nucleoporin NSP1</fullName>
    </recommendedName>
    <alternativeName>
        <fullName evidence="12">Nuclear pore protein NSP1</fullName>
    </alternativeName>
    <alternativeName>
        <fullName evidence="13">Nucleoskeletal-like protein</fullName>
    </alternativeName>
</protein>
<feature type="region of interest" description="Disordered" evidence="14">
    <location>
        <begin position="68"/>
        <end position="454"/>
    </location>
</feature>
<evidence type="ECO:0000256" key="1">
    <source>
        <dbReference type="ARBA" id="ARBA00004335"/>
    </source>
</evidence>
<name>A0A8H7ANM8_9EURO</name>
<accession>A0A8H7ANM8</accession>
<evidence type="ECO:0000256" key="13">
    <source>
        <dbReference type="ARBA" id="ARBA00081079"/>
    </source>
</evidence>
<feature type="compositionally biased region" description="Polar residues" evidence="14">
    <location>
        <begin position="354"/>
        <end position="391"/>
    </location>
</feature>
<keyword evidence="6" id="KW-0509">mRNA transport</keyword>
<feature type="compositionally biased region" description="Low complexity" evidence="14">
    <location>
        <begin position="392"/>
        <end position="417"/>
    </location>
</feature>
<keyword evidence="9" id="KW-0906">Nuclear pore complex</keyword>
<dbReference type="InterPro" id="IPR007758">
    <property type="entry name" value="Nucleoporin_NSP1_C"/>
</dbReference>
<feature type="domain" description="Nucleoporin NSP1-like C-terminal" evidence="15">
    <location>
        <begin position="472"/>
        <end position="572"/>
    </location>
</feature>
<feature type="compositionally biased region" description="Low complexity" evidence="14">
    <location>
        <begin position="424"/>
        <end position="452"/>
    </location>
</feature>
<feature type="region of interest" description="Disordered" evidence="14">
    <location>
        <begin position="1"/>
        <end position="40"/>
    </location>
</feature>
<feature type="compositionally biased region" description="Low complexity" evidence="14">
    <location>
        <begin position="294"/>
        <end position="308"/>
    </location>
</feature>
<feature type="compositionally biased region" description="Low complexity" evidence="14">
    <location>
        <begin position="137"/>
        <end position="164"/>
    </location>
</feature>
<keyword evidence="5" id="KW-0813">Transport</keyword>
<dbReference type="InterPro" id="IPR026010">
    <property type="entry name" value="NSP1/NUP62"/>
</dbReference>
<evidence type="ECO:0000256" key="8">
    <source>
        <dbReference type="ARBA" id="ARBA00023010"/>
    </source>
</evidence>
<dbReference type="Proteomes" id="UP000606974">
    <property type="component" value="Unassembled WGS sequence"/>
</dbReference>
<evidence type="ECO:0000256" key="7">
    <source>
        <dbReference type="ARBA" id="ARBA00022927"/>
    </source>
</evidence>
<evidence type="ECO:0000256" key="11">
    <source>
        <dbReference type="ARBA" id="ARBA00068864"/>
    </source>
</evidence>
<dbReference type="GO" id="GO:0005543">
    <property type="term" value="F:phospholipid binding"/>
    <property type="evidence" value="ECO:0007669"/>
    <property type="project" value="TreeGrafter"/>
</dbReference>
<feature type="compositionally biased region" description="Low complexity" evidence="14">
    <location>
        <begin position="10"/>
        <end position="28"/>
    </location>
</feature>
<feature type="compositionally biased region" description="Polar residues" evidence="14">
    <location>
        <begin position="238"/>
        <end position="252"/>
    </location>
</feature>
<proteinExistence type="inferred from homology"/>
<comment type="similarity">
    <text evidence="4">Belongs to the nucleoporin NSP1/NUP62 family.</text>
</comment>
<organism evidence="16 17">
    <name type="scientific">Endocarpon pusillum</name>
    <dbReference type="NCBI Taxonomy" id="364733"/>
    <lineage>
        <taxon>Eukaryota</taxon>
        <taxon>Fungi</taxon>
        <taxon>Dikarya</taxon>
        <taxon>Ascomycota</taxon>
        <taxon>Pezizomycotina</taxon>
        <taxon>Eurotiomycetes</taxon>
        <taxon>Chaetothyriomycetidae</taxon>
        <taxon>Verrucariales</taxon>
        <taxon>Verrucariaceae</taxon>
        <taxon>Endocarpon</taxon>
    </lineage>
</organism>
<comment type="caution">
    <text evidence="16">The sequence shown here is derived from an EMBL/GenBank/DDBJ whole genome shotgun (WGS) entry which is preliminary data.</text>
</comment>
<keyword evidence="17" id="KW-1185">Reference proteome</keyword>
<dbReference type="GO" id="GO:0051028">
    <property type="term" value="P:mRNA transport"/>
    <property type="evidence" value="ECO:0007669"/>
    <property type="project" value="UniProtKB-KW"/>
</dbReference>
<dbReference type="EMBL" id="JAACFV010000011">
    <property type="protein sequence ID" value="KAF7512565.1"/>
    <property type="molecule type" value="Genomic_DNA"/>
</dbReference>
<evidence type="ECO:0000259" key="15">
    <source>
        <dbReference type="Pfam" id="PF05064"/>
    </source>
</evidence>
<evidence type="ECO:0000313" key="16">
    <source>
        <dbReference type="EMBL" id="KAF7512565.1"/>
    </source>
</evidence>
<keyword evidence="8" id="KW-0811">Translocation</keyword>
<dbReference type="Gene3D" id="1.20.5.170">
    <property type="match status" value="1"/>
</dbReference>
<sequence length="697" mass="70396">MADDPPKFNFGGPPSTSSSSTSGLFGTSKPSGSTLFGSTAGQVAGSNLFGNADTSKSAGSGFSFAGFGALSANENKPSNGATAKNKAAGGLEGFGAGSTTPSFGGIGGSQTPPKPFFGTGSSSAPGQSQGLFGNVSTGGATSSAPTGSTTPAPSGFSFNPTTTPAGPPPTNIFGGSTGGSNLFGNKDKDKDKSAANPFQPAGISGSIASTQASAPGGNIFGGDNAKQPPPPFSLGKSAETSQGTGAATTTNAEPKKPLFAGLDQKTSNTISSTTPSSDPQKPLFSGLGQNPSKTPSSSTPTASSAAPSLFFQQPTTSGSTDTSKLFQFPSTKPAASETAASGGEPSRPLFGGLPTQTPSTSAPSFGNMLNKTAVTSSSTPGANVFSIGTTLPTTSGSQTPASTTSATATTSAPFSSPFKVPDKPASATTTTTTVTSQSATTSTTAPAPTSTAGGPIGSLGASVLGASTIGPTPPAQSRLRNKTMDEILTRWASDLTKYTKEFQSHAETVAQWDQLLVENMSKISKLYISAVTAEKQTASVEMQLSAVENQQNELESWLSKYEGEVDEMLAKNGAGQGMELGGPDQEREKTYKLAEKLSERLEDMGRDLATMIEEINAANAGLSRTTKADEPITQIVRILNSHLSQLQAIDQGTVALQARVNAAQKASQGLGFPGMNGSNSTGGSATEDFYRSYMGRR</sequence>
<evidence type="ECO:0000256" key="10">
    <source>
        <dbReference type="ARBA" id="ARBA00023242"/>
    </source>
</evidence>
<feature type="compositionally biased region" description="Polar residues" evidence="14">
    <location>
        <begin position="119"/>
        <end position="135"/>
    </location>
</feature>
<dbReference type="GO" id="GO:0031965">
    <property type="term" value="C:nuclear membrane"/>
    <property type="evidence" value="ECO:0007669"/>
    <property type="project" value="UniProtKB-SubCell"/>
</dbReference>
<evidence type="ECO:0000256" key="9">
    <source>
        <dbReference type="ARBA" id="ARBA00023132"/>
    </source>
</evidence>
<reference evidence="16" key="1">
    <citation type="submission" date="2020-02" db="EMBL/GenBank/DDBJ databases">
        <authorList>
            <person name="Palmer J.M."/>
        </authorList>
    </citation>
    <scope>NUCLEOTIDE SEQUENCE</scope>
    <source>
        <strain evidence="16">EPUS1.4</strain>
        <tissue evidence="16">Thallus</tissue>
    </source>
</reference>
<gene>
    <name evidence="16" type="ORF">GJ744_000826</name>
</gene>
<dbReference type="Pfam" id="PF05064">
    <property type="entry name" value="Nsp1_C"/>
    <property type="match status" value="1"/>
</dbReference>
<evidence type="ECO:0000256" key="3">
    <source>
        <dbReference type="ARBA" id="ARBA00004620"/>
    </source>
</evidence>
<dbReference type="PANTHER" id="PTHR12084:SF0">
    <property type="entry name" value="NUCLEAR PORE GLYCOPROTEIN P62"/>
    <property type="match status" value="1"/>
</dbReference>
<feature type="compositionally biased region" description="Low complexity" evidence="14">
    <location>
        <begin position="79"/>
        <end position="89"/>
    </location>
</feature>
<evidence type="ECO:0000313" key="17">
    <source>
        <dbReference type="Proteomes" id="UP000606974"/>
    </source>
</evidence>
<dbReference type="FunFam" id="1.20.5.170:FF:000040">
    <property type="entry name" value="Nuclear pore glycoprotein p62"/>
    <property type="match status" value="1"/>
</dbReference>
<keyword evidence="10" id="KW-0539">Nucleus</keyword>
<evidence type="ECO:0000256" key="6">
    <source>
        <dbReference type="ARBA" id="ARBA00022816"/>
    </source>
</evidence>
<evidence type="ECO:0000256" key="5">
    <source>
        <dbReference type="ARBA" id="ARBA00022448"/>
    </source>
</evidence>
<keyword evidence="7" id="KW-0653">Protein transport</keyword>
<evidence type="ECO:0000256" key="2">
    <source>
        <dbReference type="ARBA" id="ARBA00004567"/>
    </source>
</evidence>
<evidence type="ECO:0000256" key="14">
    <source>
        <dbReference type="SAM" id="MobiDB-lite"/>
    </source>
</evidence>
<evidence type="ECO:0000256" key="12">
    <source>
        <dbReference type="ARBA" id="ARBA00078941"/>
    </source>
</evidence>
<evidence type="ECO:0000256" key="4">
    <source>
        <dbReference type="ARBA" id="ARBA00005911"/>
    </source>
</evidence>
<dbReference type="GO" id="GO:0006405">
    <property type="term" value="P:RNA export from nucleus"/>
    <property type="evidence" value="ECO:0007669"/>
    <property type="project" value="TreeGrafter"/>
</dbReference>
<feature type="compositionally biased region" description="Polar residues" evidence="14">
    <location>
        <begin position="29"/>
        <end position="40"/>
    </location>
</feature>
<feature type="compositionally biased region" description="Low complexity" evidence="14">
    <location>
        <begin position="266"/>
        <end position="277"/>
    </location>
</feature>
<dbReference type="GO" id="GO:0017056">
    <property type="term" value="F:structural constituent of nuclear pore"/>
    <property type="evidence" value="ECO:0007669"/>
    <property type="project" value="InterPro"/>
</dbReference>
<dbReference type="PANTHER" id="PTHR12084">
    <property type="entry name" value="NUCLEAR PORE GLYCOPROTEIN P62-RELATED"/>
    <property type="match status" value="1"/>
</dbReference>